<dbReference type="SMART" id="SM00032">
    <property type="entry name" value="CCP"/>
    <property type="match status" value="6"/>
</dbReference>
<evidence type="ECO:0000256" key="2">
    <source>
        <dbReference type="ARBA" id="ARBA00022536"/>
    </source>
</evidence>
<dbReference type="PROSITE" id="PS50092">
    <property type="entry name" value="TSP1"/>
    <property type="match status" value="1"/>
</dbReference>
<dbReference type="PROSITE" id="PS01187">
    <property type="entry name" value="EGF_CA"/>
    <property type="match status" value="1"/>
</dbReference>
<feature type="domain" description="Sushi" evidence="14">
    <location>
        <begin position="416"/>
        <end position="473"/>
    </location>
</feature>
<gene>
    <name evidence="16" type="primary">LOC106162341</name>
</gene>
<dbReference type="InterPro" id="IPR009030">
    <property type="entry name" value="Growth_fac_rcpt_cys_sf"/>
</dbReference>
<evidence type="ECO:0000256" key="11">
    <source>
        <dbReference type="SAM" id="MobiDB-lite"/>
    </source>
</evidence>
<dbReference type="InterPro" id="IPR000884">
    <property type="entry name" value="TSP1_rpt"/>
</dbReference>
<sequence length="1192" mass="130480">MAFIRGAVLLSFILFFVFSKWTYCEDQGLVRSKDKEVSENDVLDWKFFLSNIRHRRDLGGPLVIDHRSRFQSVSLGRSNSLPNLGNPSGPSGRSRSASLPSISSGLSSSSRSSSLSSISSGGSSRSRSSSLSSISSSASSRSRSSSLPSSGGTDAWGKAGAIATGLAVVSGIAQIGVGIAGIVESKRQAELAEKRFEKEFALTIEQMCEKVCVSPWTQWSRCTARCGGGMQHRTRKYIPLPKRCKELSEFTCTQHTSEQLRCNEECPNGGVPNGQGNCTCPTGIGGKCCSNDVTCSYPGKPRNGEVRGTWPAIYNSIVTYSCDEGYSLNGEEVLFCTKRGTWSSKTPTCERIKCAKPVISDGVRLLNPMDEYVFGEQIAHMCEDGYQLIGPEFRTCMAFDGNSGRFSGFSPFCDKISCGEPGTPRFGELSGTKFKYNDVVTYNCTRGYRLEGPQRRRCTLNKQWTGREPTCVKITCAEPRDPKHGQYVGKRSTFPFASTVNYRCDPGYNLKGSAIARCTESGEWDVPEPECQAAMCGPPQTPLNGTKDGSVFYYPHNVTFTCFNGYRLRGPKRITCLASGAWSANSPTCEACPKNTYMGQDDCAPCPPNTHTVTEASTSLQQCICDRGYTGPPGGPCQEILCPVLTAPKNGSMAPCGNRLGAQCIFQCKEGFILYKGTSQRTCQDNGEWDGKQPACSPCLENTYKADQKSCLPCPRFSNAPGIGNVKENCVCDKGYQGPNGGPCSDINECLSNDGKGPCSDVCTNLDGTYKCDCSIPGYKIDPTDRHTCLASITCRNLTEEEAPENGGLVCHWYREQNSQQCTTKCNPGFEFPSRTNDYETCGPSTNFTWSFQNKDPNETLADCIEEYFPEFRFEADSAYFVKACNDLTPEQQEDTKKKFAERLNEKGVCKKRSSQICSFKDIGIICGRTTVRRRKRGIDEVYQSVDFKFNVSSLKLGEKSTDCNRICSFLKIRNECDKYCIPAYKRFLQAAVRYARRQLEVIYGSSDHRSMAFNAAQRDFEPVQDGFKASDVSFNCPESGMKASENTCIACQAGTYYDQAENECVPCPRDMFQPLARQTACVACPVGTYAPQPGAAVCQVCPNNKYGDRCKDECNCVNGNCDPQTGKCHCTNGWEGDTCEMDIPGCRDGGCFRNVTCTDVPAPGSGFRCGPCPPHFVGDGSVCRPIGLSTF</sequence>
<feature type="disulfide bond" evidence="10">
    <location>
        <begin position="322"/>
        <end position="349"/>
    </location>
</feature>
<dbReference type="InterPro" id="IPR011641">
    <property type="entry name" value="Tyr-kin_ephrin_A/B_rcpt-like"/>
</dbReference>
<feature type="disulfide bond" evidence="10">
    <location>
        <begin position="562"/>
        <end position="589"/>
    </location>
</feature>
<comment type="subcellular location">
    <subcellularLocation>
        <location evidence="1">Membrane</location>
    </subcellularLocation>
</comment>
<dbReference type="InterPro" id="IPR036383">
    <property type="entry name" value="TSP1_rpt_sf"/>
</dbReference>
<dbReference type="Pfam" id="PF07699">
    <property type="entry name" value="Ephrin_rec_like"/>
    <property type="match status" value="1"/>
</dbReference>
<feature type="domain" description="Sushi" evidence="14">
    <location>
        <begin position="474"/>
        <end position="533"/>
    </location>
</feature>
<dbReference type="CDD" id="cd00033">
    <property type="entry name" value="CCP"/>
    <property type="match status" value="6"/>
</dbReference>
<evidence type="ECO:0000256" key="1">
    <source>
        <dbReference type="ARBA" id="ARBA00004370"/>
    </source>
</evidence>
<keyword evidence="4 12" id="KW-0732">Signal</keyword>
<keyword evidence="15" id="KW-1185">Reference proteome</keyword>
<keyword evidence="6" id="KW-0472">Membrane</keyword>
<evidence type="ECO:0000256" key="8">
    <source>
        <dbReference type="ARBA" id="ARBA00023180"/>
    </source>
</evidence>
<dbReference type="Gene3D" id="2.10.25.10">
    <property type="entry name" value="Laminin"/>
    <property type="match status" value="2"/>
</dbReference>
<dbReference type="InterPro" id="IPR001881">
    <property type="entry name" value="EGF-like_Ca-bd_dom"/>
</dbReference>
<dbReference type="SUPFAM" id="SSF57535">
    <property type="entry name" value="Complement control module/SCR domain"/>
    <property type="match status" value="6"/>
</dbReference>
<dbReference type="PROSITE" id="PS50923">
    <property type="entry name" value="SUSHI"/>
    <property type="match status" value="6"/>
</dbReference>
<evidence type="ECO:0000256" key="6">
    <source>
        <dbReference type="ARBA" id="ARBA00023136"/>
    </source>
</evidence>
<evidence type="ECO:0000256" key="5">
    <source>
        <dbReference type="ARBA" id="ARBA00022737"/>
    </source>
</evidence>
<dbReference type="InterPro" id="IPR035976">
    <property type="entry name" value="Sushi/SCR/CCP_sf"/>
</dbReference>
<dbReference type="SMART" id="SM00181">
    <property type="entry name" value="EGF"/>
    <property type="match status" value="4"/>
</dbReference>
<dbReference type="Gene3D" id="2.170.300.10">
    <property type="entry name" value="Tie2 ligand-binding domain superfamily"/>
    <property type="match status" value="1"/>
</dbReference>
<dbReference type="InterPro" id="IPR000436">
    <property type="entry name" value="Sushi_SCR_CCP_dom"/>
</dbReference>
<dbReference type="RefSeq" id="XP_023932683.1">
    <property type="nucleotide sequence ID" value="XM_024076915.1"/>
</dbReference>
<evidence type="ECO:0000259" key="14">
    <source>
        <dbReference type="PROSITE" id="PS50923"/>
    </source>
</evidence>
<feature type="signal peptide" evidence="12">
    <location>
        <begin position="1"/>
        <end position="24"/>
    </location>
</feature>
<dbReference type="FunFam" id="2.10.70.10:FF:000014">
    <property type="entry name" value="Membrane cofactor protein"/>
    <property type="match status" value="1"/>
</dbReference>
<dbReference type="OrthoDB" id="9991441at2759"/>
<feature type="domain" description="Sushi" evidence="14">
    <location>
        <begin position="352"/>
        <end position="415"/>
    </location>
</feature>
<dbReference type="PANTHER" id="PTHR19325">
    <property type="entry name" value="COMPLEMENT COMPONENT-RELATED SUSHI DOMAIN-CONTAINING"/>
    <property type="match status" value="1"/>
</dbReference>
<evidence type="ECO:0000313" key="15">
    <source>
        <dbReference type="Proteomes" id="UP000085678"/>
    </source>
</evidence>
<accession>A0A2R2MRB4</accession>
<dbReference type="Proteomes" id="UP000085678">
    <property type="component" value="Unplaced"/>
</dbReference>
<feature type="region of interest" description="Disordered" evidence="11">
    <location>
        <begin position="77"/>
        <end position="153"/>
    </location>
</feature>
<dbReference type="Pfam" id="PF00084">
    <property type="entry name" value="Sushi"/>
    <property type="match status" value="6"/>
</dbReference>
<dbReference type="SUPFAM" id="SSF57184">
    <property type="entry name" value="Growth factor receptor domain"/>
    <property type="match status" value="1"/>
</dbReference>
<dbReference type="PANTHER" id="PTHR19325:SF575">
    <property type="entry name" value="LOCOMOTION-RELATED PROTEIN HIKARU GENKI"/>
    <property type="match status" value="1"/>
</dbReference>
<keyword evidence="3 10" id="KW-0768">Sushi</keyword>
<dbReference type="AlphaFoldDB" id="A0A2R2MRB4"/>
<proteinExistence type="predicted"/>
<dbReference type="InterPro" id="IPR000742">
    <property type="entry name" value="EGF"/>
</dbReference>
<dbReference type="Gene3D" id="2.10.70.10">
    <property type="entry name" value="Complement Module, domain 1"/>
    <property type="match status" value="6"/>
</dbReference>
<comment type="caution">
    <text evidence="9">Lacks conserved residue(s) required for the propagation of feature annotation.</text>
</comment>
<evidence type="ECO:0000256" key="9">
    <source>
        <dbReference type="PROSITE-ProRule" id="PRU00076"/>
    </source>
</evidence>
<dbReference type="GO" id="GO:0005509">
    <property type="term" value="F:calcium ion binding"/>
    <property type="evidence" value="ECO:0007669"/>
    <property type="project" value="InterPro"/>
</dbReference>
<dbReference type="SMART" id="SM00179">
    <property type="entry name" value="EGF_CA"/>
    <property type="match status" value="1"/>
</dbReference>
<dbReference type="InterPro" id="IPR018097">
    <property type="entry name" value="EGF_Ca-bd_CS"/>
</dbReference>
<dbReference type="FunFam" id="2.10.70.10:FF:000011">
    <property type="entry name" value="CUB and sushi domain-containing protein 3 isoform A"/>
    <property type="match status" value="1"/>
</dbReference>
<keyword evidence="7 9" id="KW-1015">Disulfide bond</keyword>
<feature type="disulfide bond" evidence="9">
    <location>
        <begin position="1131"/>
        <end position="1140"/>
    </location>
</feature>
<dbReference type="InParanoid" id="A0A2R2MRB4"/>
<dbReference type="PROSITE" id="PS01186">
    <property type="entry name" value="EGF_2"/>
    <property type="match status" value="1"/>
</dbReference>
<evidence type="ECO:0000313" key="16">
    <source>
        <dbReference type="RefSeq" id="XP_023932683.1"/>
    </source>
</evidence>
<feature type="domain" description="EGF-like" evidence="13">
    <location>
        <begin position="1107"/>
        <end position="1141"/>
    </location>
</feature>
<dbReference type="SMART" id="SM01411">
    <property type="entry name" value="Ephrin_rec_like"/>
    <property type="match status" value="3"/>
</dbReference>
<evidence type="ECO:0000259" key="13">
    <source>
        <dbReference type="PROSITE" id="PS50026"/>
    </source>
</evidence>
<name>A0A2R2MRB4_LINAN</name>
<dbReference type="InterPro" id="IPR050350">
    <property type="entry name" value="Compl-Cell_Adhes-Reg"/>
</dbReference>
<keyword evidence="5" id="KW-0677">Repeat</keyword>
<keyword evidence="8" id="KW-0325">Glycoprotein</keyword>
<dbReference type="SUPFAM" id="SSF82895">
    <property type="entry name" value="TSP-1 type 1 repeat"/>
    <property type="match status" value="1"/>
</dbReference>
<feature type="domain" description="Sushi" evidence="14">
    <location>
        <begin position="534"/>
        <end position="591"/>
    </location>
</feature>
<dbReference type="GO" id="GO:0016020">
    <property type="term" value="C:membrane"/>
    <property type="evidence" value="ECO:0007669"/>
    <property type="project" value="UniProtKB-SubCell"/>
</dbReference>
<feature type="compositionally biased region" description="Low complexity" evidence="11">
    <location>
        <begin position="77"/>
        <end position="152"/>
    </location>
</feature>
<feature type="domain" description="Sushi" evidence="14">
    <location>
        <begin position="640"/>
        <end position="698"/>
    </location>
</feature>
<protein>
    <submittedName>
        <fullName evidence="16">Sushi, von Willebrand factor type A, EGF and pentraxin domain-containing protein 1-like isoform X1</fullName>
    </submittedName>
</protein>
<evidence type="ECO:0000256" key="12">
    <source>
        <dbReference type="SAM" id="SignalP"/>
    </source>
</evidence>
<dbReference type="GeneID" id="106162341"/>
<evidence type="ECO:0000256" key="4">
    <source>
        <dbReference type="ARBA" id="ARBA00022729"/>
    </source>
</evidence>
<feature type="domain" description="Sushi" evidence="14">
    <location>
        <begin position="293"/>
        <end position="351"/>
    </location>
</feature>
<dbReference type="Gene3D" id="2.20.100.10">
    <property type="entry name" value="Thrombospondin type-1 (TSP1) repeat"/>
    <property type="match status" value="1"/>
</dbReference>
<reference evidence="16" key="1">
    <citation type="submission" date="2025-08" db="UniProtKB">
        <authorList>
            <consortium name="RefSeq"/>
        </authorList>
    </citation>
    <scope>IDENTIFICATION</scope>
    <source>
        <tissue evidence="16">Gonads</tissue>
    </source>
</reference>
<evidence type="ECO:0000256" key="7">
    <source>
        <dbReference type="ARBA" id="ARBA00023157"/>
    </source>
</evidence>
<evidence type="ECO:0000256" key="3">
    <source>
        <dbReference type="ARBA" id="ARBA00022659"/>
    </source>
</evidence>
<dbReference type="SMART" id="SM00209">
    <property type="entry name" value="TSP1"/>
    <property type="match status" value="1"/>
</dbReference>
<evidence type="ECO:0000256" key="10">
    <source>
        <dbReference type="PROSITE-ProRule" id="PRU00302"/>
    </source>
</evidence>
<keyword evidence="2 9" id="KW-0245">EGF-like domain</keyword>
<organism evidence="15 16">
    <name type="scientific">Lingula anatina</name>
    <name type="common">Brachiopod</name>
    <name type="synonym">Lingula unguis</name>
    <dbReference type="NCBI Taxonomy" id="7574"/>
    <lineage>
        <taxon>Eukaryota</taxon>
        <taxon>Metazoa</taxon>
        <taxon>Spiralia</taxon>
        <taxon>Lophotrochozoa</taxon>
        <taxon>Brachiopoda</taxon>
        <taxon>Linguliformea</taxon>
        <taxon>Lingulata</taxon>
        <taxon>Lingulida</taxon>
        <taxon>Linguloidea</taxon>
        <taxon>Lingulidae</taxon>
        <taxon>Lingula</taxon>
    </lineage>
</organism>
<feature type="chain" id="PRO_5015161603" evidence="12">
    <location>
        <begin position="25"/>
        <end position="1192"/>
    </location>
</feature>
<dbReference type="PROSITE" id="PS00022">
    <property type="entry name" value="EGF_1"/>
    <property type="match status" value="2"/>
</dbReference>
<dbReference type="PROSITE" id="PS50026">
    <property type="entry name" value="EGF_3"/>
    <property type="match status" value="1"/>
</dbReference>
<feature type="disulfide bond" evidence="10">
    <location>
        <begin position="444"/>
        <end position="471"/>
    </location>
</feature>
<feature type="disulfide bond" evidence="10">
    <location>
        <begin position="504"/>
        <end position="531"/>
    </location>
</feature>
<dbReference type="Gene3D" id="2.10.50.10">
    <property type="entry name" value="Tumor Necrosis Factor Receptor, subunit A, domain 2"/>
    <property type="match status" value="1"/>
</dbReference>